<dbReference type="EMBL" id="BGPR01005228">
    <property type="protein sequence ID" value="GBN08099.1"/>
    <property type="molecule type" value="Genomic_DNA"/>
</dbReference>
<accession>A0A4Y2L129</accession>
<reference evidence="1 2" key="1">
    <citation type="journal article" date="2019" name="Sci. Rep.">
        <title>Orb-weaving spider Araneus ventricosus genome elucidates the spidroin gene catalogue.</title>
        <authorList>
            <person name="Kono N."/>
            <person name="Nakamura H."/>
            <person name="Ohtoshi R."/>
            <person name="Moran D.A.P."/>
            <person name="Shinohara A."/>
            <person name="Yoshida Y."/>
            <person name="Fujiwara M."/>
            <person name="Mori M."/>
            <person name="Tomita M."/>
            <person name="Arakawa K."/>
        </authorList>
    </citation>
    <scope>NUCLEOTIDE SEQUENCE [LARGE SCALE GENOMIC DNA]</scope>
</reference>
<evidence type="ECO:0000313" key="1">
    <source>
        <dbReference type="EMBL" id="GBN08099.1"/>
    </source>
</evidence>
<dbReference type="Proteomes" id="UP000499080">
    <property type="component" value="Unassembled WGS sequence"/>
</dbReference>
<organism evidence="1 2">
    <name type="scientific">Araneus ventricosus</name>
    <name type="common">Orbweaver spider</name>
    <name type="synonym">Epeira ventricosa</name>
    <dbReference type="NCBI Taxonomy" id="182803"/>
    <lineage>
        <taxon>Eukaryota</taxon>
        <taxon>Metazoa</taxon>
        <taxon>Ecdysozoa</taxon>
        <taxon>Arthropoda</taxon>
        <taxon>Chelicerata</taxon>
        <taxon>Arachnida</taxon>
        <taxon>Araneae</taxon>
        <taxon>Araneomorphae</taxon>
        <taxon>Entelegynae</taxon>
        <taxon>Araneoidea</taxon>
        <taxon>Araneidae</taxon>
        <taxon>Araneus</taxon>
    </lineage>
</organism>
<sequence>MMMNFNSGFHDIRKDLACVPYNMHSWMSLCDNSEGSFLLLLLFFKFRSNWKTDRQVLGCWDSRWVIAHISNCNIYYCQTSARDFQLSCRHVNMASRTDAPAKSELLSVIRFLRAEGWFMENDQCSCFFSDLMMNPTSGVDLIHGNARRYCKASSMEQFKWEDGRSKGWWDLY</sequence>
<dbReference type="AlphaFoldDB" id="A0A4Y2L129"/>
<proteinExistence type="predicted"/>
<comment type="caution">
    <text evidence="1">The sequence shown here is derived from an EMBL/GenBank/DDBJ whole genome shotgun (WGS) entry which is preliminary data.</text>
</comment>
<evidence type="ECO:0000313" key="2">
    <source>
        <dbReference type="Proteomes" id="UP000499080"/>
    </source>
</evidence>
<name>A0A4Y2L129_ARAVE</name>
<gene>
    <name evidence="1" type="ORF">AVEN_273850_1</name>
</gene>
<protein>
    <submittedName>
        <fullName evidence="1">Uncharacterized protein</fullName>
    </submittedName>
</protein>
<keyword evidence="2" id="KW-1185">Reference proteome</keyword>